<protein>
    <submittedName>
        <fullName evidence="7">Killer cell lectin-like receptor subfamily B member 1C isoform X1</fullName>
    </submittedName>
</protein>
<feature type="transmembrane region" description="Helical" evidence="4">
    <location>
        <begin position="214"/>
        <end position="234"/>
    </location>
</feature>
<feature type="region of interest" description="Disordered" evidence="3">
    <location>
        <begin position="146"/>
        <end position="176"/>
    </location>
</feature>
<feature type="compositionally biased region" description="Basic and acidic residues" evidence="3">
    <location>
        <begin position="1"/>
        <end position="49"/>
    </location>
</feature>
<sequence length="390" mass="44612">MDGEKMAEVEMKEIIPAEVPDNKDAEKGNMEGTKEADKKAEEKEKKEEETNVYCKLNNPTEDIYNASTSTSTPKCNEEADKKEKEKKEEETNVYCKLNNPTEDIYNASMSTFTPKCNEEAEKKTEKKEKKEDNVYCKLKTPTEDIYNASMGTSTPKHSEAKKVKEKEEDEGGEETSVYCKLKDPSENVYMAAMSSSTPKHNDDVCRKVHLYKRICAGFIILSSLLLAVILALAVKLNEVQSSQKCADLSAEVQTMPNYPLNQGYRCTVCEKGWLKFENSCYFIARTRLTWQQSREDCQKRGGDLAVIDNEGLQKRLTEIRSVLYWIGLHYSEKQWMWINNTAPTQSYWARGQPQLNSRGSCALLKAERSQMNNWISNRCGVLSQYICQRE</sequence>
<feature type="region of interest" description="Disordered" evidence="3">
    <location>
        <begin position="1"/>
        <end position="91"/>
    </location>
</feature>
<evidence type="ECO:0000256" key="3">
    <source>
        <dbReference type="SAM" id="MobiDB-lite"/>
    </source>
</evidence>
<feature type="domain" description="C-type lectin" evidence="5">
    <location>
        <begin position="276"/>
        <end position="388"/>
    </location>
</feature>
<dbReference type="Proteomes" id="UP000221080">
    <property type="component" value="Chromosome 1"/>
</dbReference>
<dbReference type="PROSITE" id="PS50041">
    <property type="entry name" value="C_TYPE_LECTIN_2"/>
    <property type="match status" value="1"/>
</dbReference>
<dbReference type="PANTHER" id="PTHR46784:SF1">
    <property type="entry name" value="KILLER CELL LECTIN-LIKE RECEPTOR SUBFAMILY B MEMBER 1"/>
    <property type="match status" value="1"/>
</dbReference>
<dbReference type="RefSeq" id="XP_017325783.1">
    <property type="nucleotide sequence ID" value="XM_017470294.3"/>
</dbReference>
<keyword evidence="6" id="KW-1185">Reference proteome</keyword>
<gene>
    <name evidence="7" type="primary">LOC108266663</name>
</gene>
<proteinExistence type="predicted"/>
<keyword evidence="4" id="KW-0472">Membrane</keyword>
<feature type="compositionally biased region" description="Basic and acidic residues" evidence="3">
    <location>
        <begin position="156"/>
        <end position="166"/>
    </location>
</feature>
<dbReference type="OrthoDB" id="10059571at2759"/>
<feature type="compositionally biased region" description="Basic and acidic residues" evidence="3">
    <location>
        <begin position="75"/>
        <end position="90"/>
    </location>
</feature>
<dbReference type="GO" id="GO:0009986">
    <property type="term" value="C:cell surface"/>
    <property type="evidence" value="ECO:0007669"/>
    <property type="project" value="TreeGrafter"/>
</dbReference>
<feature type="compositionally biased region" description="Polar residues" evidence="3">
    <location>
        <begin position="57"/>
        <end position="74"/>
    </location>
</feature>
<dbReference type="GO" id="GO:0038023">
    <property type="term" value="F:signaling receptor activity"/>
    <property type="evidence" value="ECO:0007669"/>
    <property type="project" value="TreeGrafter"/>
</dbReference>
<evidence type="ECO:0000256" key="4">
    <source>
        <dbReference type="SAM" id="Phobius"/>
    </source>
</evidence>
<dbReference type="Gene3D" id="3.10.100.10">
    <property type="entry name" value="Mannose-Binding Protein A, subunit A"/>
    <property type="match status" value="1"/>
</dbReference>
<dbReference type="InterPro" id="IPR001304">
    <property type="entry name" value="C-type_lectin-like"/>
</dbReference>
<dbReference type="InterPro" id="IPR018378">
    <property type="entry name" value="C-type_lectin_CS"/>
</dbReference>
<dbReference type="PANTHER" id="PTHR46784">
    <property type="entry name" value="KILLER CELL LECTIN-LIKE RECEPTOR SUBFAMILY B MEMBER 1"/>
    <property type="match status" value="1"/>
</dbReference>
<dbReference type="GO" id="GO:0005886">
    <property type="term" value="C:plasma membrane"/>
    <property type="evidence" value="ECO:0007669"/>
    <property type="project" value="TreeGrafter"/>
</dbReference>
<evidence type="ECO:0000256" key="1">
    <source>
        <dbReference type="ARBA" id="ARBA00022989"/>
    </source>
</evidence>
<dbReference type="SUPFAM" id="SSF56436">
    <property type="entry name" value="C-type lectin-like"/>
    <property type="match status" value="1"/>
</dbReference>
<evidence type="ECO:0000313" key="7">
    <source>
        <dbReference type="RefSeq" id="XP_017325783.1"/>
    </source>
</evidence>
<keyword evidence="2" id="KW-1015">Disulfide bond</keyword>
<evidence type="ECO:0000256" key="2">
    <source>
        <dbReference type="ARBA" id="ARBA00023157"/>
    </source>
</evidence>
<dbReference type="InterPro" id="IPR051527">
    <property type="entry name" value="KLR_subfamily_B"/>
</dbReference>
<dbReference type="InterPro" id="IPR016187">
    <property type="entry name" value="CTDL_fold"/>
</dbReference>
<dbReference type="GeneID" id="108266663"/>
<dbReference type="Pfam" id="PF00059">
    <property type="entry name" value="Lectin_C"/>
    <property type="match status" value="1"/>
</dbReference>
<reference evidence="7" key="2">
    <citation type="submission" date="2025-08" db="UniProtKB">
        <authorList>
            <consortium name="RefSeq"/>
        </authorList>
    </citation>
    <scope>IDENTIFICATION</scope>
    <source>
        <tissue evidence="7">Blood</tissue>
    </source>
</reference>
<dbReference type="GO" id="GO:0042269">
    <property type="term" value="P:regulation of natural killer cell mediated cytotoxicity"/>
    <property type="evidence" value="ECO:0007669"/>
    <property type="project" value="TreeGrafter"/>
</dbReference>
<dbReference type="AlphaFoldDB" id="A0A2D0R5A9"/>
<reference evidence="6" key="1">
    <citation type="journal article" date="2016" name="Nat. Commun.">
        <title>The channel catfish genome sequence provides insights into the evolution of scale formation in teleosts.</title>
        <authorList>
            <person name="Liu Z."/>
            <person name="Liu S."/>
            <person name="Yao J."/>
            <person name="Bao L."/>
            <person name="Zhang J."/>
            <person name="Li Y."/>
            <person name="Jiang C."/>
            <person name="Sun L."/>
            <person name="Wang R."/>
            <person name="Zhang Y."/>
            <person name="Zhou T."/>
            <person name="Zeng Q."/>
            <person name="Fu Q."/>
            <person name="Gao S."/>
            <person name="Li N."/>
            <person name="Koren S."/>
            <person name="Jiang Y."/>
            <person name="Zimin A."/>
            <person name="Xu P."/>
            <person name="Phillippy A.M."/>
            <person name="Geng X."/>
            <person name="Song L."/>
            <person name="Sun F."/>
            <person name="Li C."/>
            <person name="Wang X."/>
            <person name="Chen A."/>
            <person name="Jin Y."/>
            <person name="Yuan Z."/>
            <person name="Yang Y."/>
            <person name="Tan S."/>
            <person name="Peatman E."/>
            <person name="Lu J."/>
            <person name="Qin Z."/>
            <person name="Dunham R."/>
            <person name="Li Z."/>
            <person name="Sonstegard T."/>
            <person name="Feng J."/>
            <person name="Danzmann R.G."/>
            <person name="Schroeder S."/>
            <person name="Scheffler B."/>
            <person name="Duke M.V."/>
            <person name="Ballard L."/>
            <person name="Kucuktas H."/>
            <person name="Kaltenboeck L."/>
            <person name="Liu H."/>
            <person name="Armbruster J."/>
            <person name="Xie Y."/>
            <person name="Kirby M.L."/>
            <person name="Tian Y."/>
            <person name="Flanagan M.E."/>
            <person name="Mu W."/>
            <person name="Waldbieser G.C."/>
        </authorList>
    </citation>
    <scope>NUCLEOTIDE SEQUENCE [LARGE SCALE GENOMIC DNA]</scope>
    <source>
        <strain evidence="6">SDA103</strain>
    </source>
</reference>
<evidence type="ECO:0000259" key="5">
    <source>
        <dbReference type="PROSITE" id="PS50041"/>
    </source>
</evidence>
<dbReference type="InterPro" id="IPR016186">
    <property type="entry name" value="C-type_lectin-like/link_sf"/>
</dbReference>
<name>A0A2D0R5A9_ICTPU</name>
<keyword evidence="1 4" id="KW-1133">Transmembrane helix</keyword>
<accession>A0A2D0R5A9</accession>
<dbReference type="SMART" id="SM00034">
    <property type="entry name" value="CLECT"/>
    <property type="match status" value="1"/>
</dbReference>
<organism evidence="6 7">
    <name type="scientific">Ictalurus punctatus</name>
    <name type="common">Channel catfish</name>
    <name type="synonym">Silurus punctatus</name>
    <dbReference type="NCBI Taxonomy" id="7998"/>
    <lineage>
        <taxon>Eukaryota</taxon>
        <taxon>Metazoa</taxon>
        <taxon>Chordata</taxon>
        <taxon>Craniata</taxon>
        <taxon>Vertebrata</taxon>
        <taxon>Euteleostomi</taxon>
        <taxon>Actinopterygii</taxon>
        <taxon>Neopterygii</taxon>
        <taxon>Teleostei</taxon>
        <taxon>Ostariophysi</taxon>
        <taxon>Siluriformes</taxon>
        <taxon>Ictaluridae</taxon>
        <taxon>Ictalurus</taxon>
    </lineage>
</organism>
<dbReference type="PROSITE" id="PS00615">
    <property type="entry name" value="C_TYPE_LECTIN_1"/>
    <property type="match status" value="1"/>
</dbReference>
<evidence type="ECO:0000313" key="6">
    <source>
        <dbReference type="Proteomes" id="UP000221080"/>
    </source>
</evidence>
<dbReference type="KEGG" id="ipu:108266663"/>
<keyword evidence="4" id="KW-0812">Transmembrane</keyword>